<dbReference type="AlphaFoldDB" id="A0A1B1AJA1"/>
<evidence type="ECO:0008006" key="4">
    <source>
        <dbReference type="Google" id="ProtNLM"/>
    </source>
</evidence>
<organism evidence="2 3">
    <name type="scientific">Candidatus Viadribacter manganicus</name>
    <dbReference type="NCBI Taxonomy" id="1759059"/>
    <lineage>
        <taxon>Bacteria</taxon>
        <taxon>Pseudomonadati</taxon>
        <taxon>Pseudomonadota</taxon>
        <taxon>Alphaproteobacteria</taxon>
        <taxon>Hyphomonadales</taxon>
        <taxon>Hyphomonadaceae</taxon>
        <taxon>Candidatus Viadribacter</taxon>
    </lineage>
</organism>
<keyword evidence="3" id="KW-1185">Reference proteome</keyword>
<evidence type="ECO:0000256" key="1">
    <source>
        <dbReference type="SAM" id="Phobius"/>
    </source>
</evidence>
<keyword evidence="1" id="KW-0812">Transmembrane</keyword>
<dbReference type="KEGG" id="cbot:ATE48_12070"/>
<proteinExistence type="predicted"/>
<reference evidence="2 3" key="1">
    <citation type="submission" date="2015-11" db="EMBL/GenBank/DDBJ databases">
        <title>Whole-Genome Sequence of Candidatus Oderbacter manganicum from the National Park Lower Oder Valley, Germany.</title>
        <authorList>
            <person name="Braun B."/>
            <person name="Liere K."/>
            <person name="Szewzyk U."/>
        </authorList>
    </citation>
    <scope>NUCLEOTIDE SEQUENCE [LARGE SCALE GENOMIC DNA]</scope>
    <source>
        <strain evidence="2 3">OTSz_A_272</strain>
    </source>
</reference>
<feature type="transmembrane region" description="Helical" evidence="1">
    <location>
        <begin position="54"/>
        <end position="80"/>
    </location>
</feature>
<keyword evidence="1" id="KW-0472">Membrane</keyword>
<name>A0A1B1AJA1_9PROT</name>
<keyword evidence="1" id="KW-1133">Transmembrane helix</keyword>
<evidence type="ECO:0000313" key="2">
    <source>
        <dbReference type="EMBL" id="ANP46600.1"/>
    </source>
</evidence>
<dbReference type="InParanoid" id="A0A1B1AJA1"/>
<dbReference type="RefSeq" id="WP_066771862.1">
    <property type="nucleotide sequence ID" value="NZ_CP013244.1"/>
</dbReference>
<dbReference type="EMBL" id="CP013244">
    <property type="protein sequence ID" value="ANP46600.1"/>
    <property type="molecule type" value="Genomic_DNA"/>
</dbReference>
<evidence type="ECO:0000313" key="3">
    <source>
        <dbReference type="Proteomes" id="UP000092498"/>
    </source>
</evidence>
<sequence>MNDYSQYGGSDPTAMMQAMGPFFAVIAIVGIAIAVFSIFCWWKIFSKAGFNGALSLVFLAGIIPLIGPIICLVLFIWFAFAEWPVTKRANNPPQP</sequence>
<dbReference type="Proteomes" id="UP000092498">
    <property type="component" value="Chromosome"/>
</dbReference>
<gene>
    <name evidence="2" type="ORF">ATE48_12070</name>
</gene>
<accession>A0A1B1AJA1</accession>
<feature type="transmembrane region" description="Helical" evidence="1">
    <location>
        <begin position="20"/>
        <end position="42"/>
    </location>
</feature>
<dbReference type="STRING" id="1759059.ATE48_12070"/>
<protein>
    <recommendedName>
        <fullName evidence="4">DUF4064 domain-containing protein</fullName>
    </recommendedName>
</protein>